<dbReference type="EMBL" id="MSKI01000069">
    <property type="protein sequence ID" value="OLO52335.1"/>
    <property type="molecule type" value="Genomic_DNA"/>
</dbReference>
<evidence type="ECO:0000256" key="4">
    <source>
        <dbReference type="PROSITE-ProRule" id="PRU00335"/>
    </source>
</evidence>
<evidence type="ECO:0000256" key="2">
    <source>
        <dbReference type="ARBA" id="ARBA00023125"/>
    </source>
</evidence>
<dbReference type="GO" id="GO:0000976">
    <property type="term" value="F:transcription cis-regulatory region binding"/>
    <property type="evidence" value="ECO:0007669"/>
    <property type="project" value="TreeGrafter"/>
</dbReference>
<dbReference type="InterPro" id="IPR049149">
    <property type="entry name" value="TetR/AcrR_C"/>
</dbReference>
<feature type="domain" description="HTH tetR-type" evidence="5">
    <location>
        <begin position="9"/>
        <end position="69"/>
    </location>
</feature>
<dbReference type="InterPro" id="IPR009057">
    <property type="entry name" value="Homeodomain-like_sf"/>
</dbReference>
<dbReference type="GO" id="GO:0003700">
    <property type="term" value="F:DNA-binding transcription factor activity"/>
    <property type="evidence" value="ECO:0007669"/>
    <property type="project" value="TreeGrafter"/>
</dbReference>
<dbReference type="PANTHER" id="PTHR30055:SF234">
    <property type="entry name" value="HTH-TYPE TRANSCRIPTIONAL REGULATOR BETI"/>
    <property type="match status" value="1"/>
</dbReference>
<evidence type="ECO:0000313" key="11">
    <source>
        <dbReference type="Proteomes" id="UP000186855"/>
    </source>
</evidence>
<dbReference type="Proteomes" id="UP000185736">
    <property type="component" value="Unassembled WGS sequence"/>
</dbReference>
<organism evidence="6 9">
    <name type="scientific">Actinomyces oris</name>
    <dbReference type="NCBI Taxonomy" id="544580"/>
    <lineage>
        <taxon>Bacteria</taxon>
        <taxon>Bacillati</taxon>
        <taxon>Actinomycetota</taxon>
        <taxon>Actinomycetes</taxon>
        <taxon>Actinomycetales</taxon>
        <taxon>Actinomycetaceae</taxon>
        <taxon>Actinomyces</taxon>
    </lineage>
</organism>
<dbReference type="FunFam" id="1.10.10.60:FF:000141">
    <property type="entry name" value="TetR family transcriptional regulator"/>
    <property type="match status" value="1"/>
</dbReference>
<accession>A0A1Q8I2T9</accession>
<dbReference type="OrthoDB" id="7505659at2"/>
<dbReference type="EMBL" id="MSGO01000010">
    <property type="protein sequence ID" value="OLL15425.1"/>
    <property type="molecule type" value="Genomic_DNA"/>
</dbReference>
<keyword evidence="2 4" id="KW-0238">DNA-binding</keyword>
<dbReference type="GO" id="GO:0045892">
    <property type="term" value="P:negative regulation of DNA-templated transcription"/>
    <property type="evidence" value="ECO:0007669"/>
    <property type="project" value="UniProtKB-ARBA"/>
</dbReference>
<evidence type="ECO:0000313" key="6">
    <source>
        <dbReference type="EMBL" id="OLL15425.1"/>
    </source>
</evidence>
<dbReference type="Gene3D" id="1.10.357.10">
    <property type="entry name" value="Tetracycline Repressor, domain 2"/>
    <property type="match status" value="1"/>
</dbReference>
<evidence type="ECO:0000313" key="7">
    <source>
        <dbReference type="EMBL" id="OLO44566.1"/>
    </source>
</evidence>
<reference evidence="9 10" key="1">
    <citation type="submission" date="2016-12" db="EMBL/GenBank/DDBJ databases">
        <title>Genomic comparison of strains in the 'Actinomyces naeslundii' group.</title>
        <authorList>
            <person name="Mughal S.R."/>
            <person name="Do T."/>
            <person name="Gilbert S.C."/>
            <person name="Witherden E.A."/>
            <person name="Didelot X."/>
            <person name="Beighton D."/>
        </authorList>
    </citation>
    <scope>NUCLEOTIDE SEQUENCE [LARGE SCALE GENOMIC DNA]</scope>
    <source>
        <strain evidence="7 10">R21091</strain>
        <strain evidence="8 11">S24V</strain>
        <strain evidence="6 9">S64C</strain>
    </source>
</reference>
<dbReference type="EMBL" id="MSKK01000046">
    <property type="protein sequence ID" value="OLO44566.1"/>
    <property type="molecule type" value="Genomic_DNA"/>
</dbReference>
<dbReference type="RefSeq" id="WP_075248620.1">
    <property type="nucleotide sequence ID" value="NZ_MSGO01000010.1"/>
</dbReference>
<protein>
    <submittedName>
        <fullName evidence="6">TetR family transcriptional regulator</fullName>
    </submittedName>
</protein>
<dbReference type="SUPFAM" id="SSF46689">
    <property type="entry name" value="Homeodomain-like"/>
    <property type="match status" value="1"/>
</dbReference>
<dbReference type="Proteomes" id="UP000186471">
    <property type="component" value="Unassembled WGS sequence"/>
</dbReference>
<keyword evidence="3" id="KW-0804">Transcription</keyword>
<dbReference type="PANTHER" id="PTHR30055">
    <property type="entry name" value="HTH-TYPE TRANSCRIPTIONAL REGULATOR RUTR"/>
    <property type="match status" value="1"/>
</dbReference>
<evidence type="ECO:0000313" key="9">
    <source>
        <dbReference type="Proteomes" id="UP000185736"/>
    </source>
</evidence>
<name>A0A1Q8I2T9_9ACTO</name>
<evidence type="ECO:0000313" key="10">
    <source>
        <dbReference type="Proteomes" id="UP000186471"/>
    </source>
</evidence>
<dbReference type="AlphaFoldDB" id="A0A1Q8I2T9"/>
<proteinExistence type="predicted"/>
<dbReference type="InterPro" id="IPR001647">
    <property type="entry name" value="HTH_TetR"/>
</dbReference>
<evidence type="ECO:0000256" key="3">
    <source>
        <dbReference type="ARBA" id="ARBA00023163"/>
    </source>
</evidence>
<dbReference type="InterPro" id="IPR023772">
    <property type="entry name" value="DNA-bd_HTH_TetR-type_CS"/>
</dbReference>
<dbReference type="Proteomes" id="UP000186855">
    <property type="component" value="Unassembled WGS sequence"/>
</dbReference>
<evidence type="ECO:0000256" key="1">
    <source>
        <dbReference type="ARBA" id="ARBA00023015"/>
    </source>
</evidence>
<keyword evidence="1" id="KW-0805">Transcription regulation</keyword>
<dbReference type="PRINTS" id="PR00455">
    <property type="entry name" value="HTHTETR"/>
</dbReference>
<dbReference type="PROSITE" id="PS01081">
    <property type="entry name" value="HTH_TETR_1"/>
    <property type="match status" value="1"/>
</dbReference>
<dbReference type="Pfam" id="PF00440">
    <property type="entry name" value="TetR_N"/>
    <property type="match status" value="1"/>
</dbReference>
<gene>
    <name evidence="8" type="ORF">BKH30_06980</name>
    <name evidence="7" type="ORF">BKH31_10900</name>
    <name evidence="6" type="ORF">BKH32_03330</name>
</gene>
<sequence length="206" mass="22635">MPRIHRPAAQRREEILDAAHTLFTTKGFQPTTMEDILRIVGIAKGTLYYHFPSKEQILKALVLRIVRQVEQQAREVAASSAPAADKLAAIMSAMRLVDTETELVDQFHAPGNAEFHLLSITAMIEHLTPVLAEVITQGVSEGTFTTERPHDAVELLLSASGILLDHDIMKPSPAELARRRESLIWAGETLLGAQPGSLGFLMKAEP</sequence>
<comment type="caution">
    <text evidence="6">The sequence shown here is derived from an EMBL/GenBank/DDBJ whole genome shotgun (WGS) entry which is preliminary data.</text>
</comment>
<evidence type="ECO:0000259" key="5">
    <source>
        <dbReference type="PROSITE" id="PS50977"/>
    </source>
</evidence>
<feature type="DNA-binding region" description="H-T-H motif" evidence="4">
    <location>
        <begin position="32"/>
        <end position="51"/>
    </location>
</feature>
<dbReference type="InterPro" id="IPR050109">
    <property type="entry name" value="HTH-type_TetR-like_transc_reg"/>
</dbReference>
<dbReference type="PROSITE" id="PS50977">
    <property type="entry name" value="HTH_TETR_2"/>
    <property type="match status" value="1"/>
</dbReference>
<evidence type="ECO:0000313" key="8">
    <source>
        <dbReference type="EMBL" id="OLO52335.1"/>
    </source>
</evidence>
<dbReference type="Pfam" id="PF21303">
    <property type="entry name" value="TetR_C_39"/>
    <property type="match status" value="1"/>
</dbReference>